<dbReference type="EMBL" id="QFZK01000007">
    <property type="protein sequence ID" value="RFO96485.1"/>
    <property type="molecule type" value="Genomic_DNA"/>
</dbReference>
<keyword evidence="4" id="KW-1185">Reference proteome</keyword>
<name>A0A3E1RAU7_9BURK</name>
<reference evidence="3 4" key="1">
    <citation type="submission" date="2018-05" db="EMBL/GenBank/DDBJ databases">
        <title>Rhodoferax soyangensis sp.nov., isolated from an oligotrophic freshwater lake.</title>
        <authorList>
            <person name="Park M."/>
        </authorList>
    </citation>
    <scope>NUCLEOTIDE SEQUENCE [LARGE SCALE GENOMIC DNA]</scope>
    <source>
        <strain evidence="3 4">IMCC26218</strain>
    </source>
</reference>
<protein>
    <submittedName>
        <fullName evidence="3">Spermidine/putrescine ABC transporter substrate-binding protein</fullName>
    </submittedName>
</protein>
<feature type="signal peptide" evidence="2">
    <location>
        <begin position="1"/>
        <end position="25"/>
    </location>
</feature>
<proteinExistence type="predicted"/>
<dbReference type="Pfam" id="PF13416">
    <property type="entry name" value="SBP_bac_8"/>
    <property type="match status" value="1"/>
</dbReference>
<dbReference type="Gene3D" id="3.40.190.10">
    <property type="entry name" value="Periplasmic binding protein-like II"/>
    <property type="match status" value="2"/>
</dbReference>
<dbReference type="Proteomes" id="UP000260665">
    <property type="component" value="Unassembled WGS sequence"/>
</dbReference>
<dbReference type="AlphaFoldDB" id="A0A3E1RAU7"/>
<evidence type="ECO:0000313" key="4">
    <source>
        <dbReference type="Proteomes" id="UP000260665"/>
    </source>
</evidence>
<keyword evidence="1 2" id="KW-0732">Signal</keyword>
<organism evidence="3 4">
    <name type="scientific">Rhodoferax lacus</name>
    <dbReference type="NCBI Taxonomy" id="2184758"/>
    <lineage>
        <taxon>Bacteria</taxon>
        <taxon>Pseudomonadati</taxon>
        <taxon>Pseudomonadota</taxon>
        <taxon>Betaproteobacteria</taxon>
        <taxon>Burkholderiales</taxon>
        <taxon>Comamonadaceae</taxon>
        <taxon>Rhodoferax</taxon>
    </lineage>
</organism>
<dbReference type="InterPro" id="IPR006059">
    <property type="entry name" value="SBP"/>
</dbReference>
<gene>
    <name evidence="3" type="ORF">DIC66_12640</name>
</gene>
<evidence type="ECO:0000313" key="3">
    <source>
        <dbReference type="EMBL" id="RFO96485.1"/>
    </source>
</evidence>
<dbReference type="PANTHER" id="PTHR30222:SF2">
    <property type="entry name" value="ABC TRANSPORTER SUBSTRATE-BINDING PROTEIN"/>
    <property type="match status" value="1"/>
</dbReference>
<dbReference type="OrthoDB" id="8874923at2"/>
<sequence>MFKKIHVGALALAGVAVLCATPLAAQEITVTSWGGAYTKSQEEAYYKPFTAKTGTKVVVQDYNGDLAEIAAQVKTGNVKWDVVDVELAEAIKGCEEGLFEKIDASKLPASDTGTPAAKDFGPGLVTPCAVATIFYANVVAYDKAKLGAKGPKSLNDYFDLAKFPGKRGMRKNPSVNLEWALMADGVAPADVYKVLATPAGVDRAFKKLDTIKSSVVWWTAGTQPPQLLASGEVVMTSVYHGRVVDANVKDKRDFALVWDGQVQVPDLFVIVKGSKNAAAAQEFVRFATSTTALAEQAKWIPYAPARASSLAKIAPATKEWLPNGGHAGRQMLTSAEFWSEYGDDLNKRFSAWLAK</sequence>
<dbReference type="SUPFAM" id="SSF53850">
    <property type="entry name" value="Periplasmic binding protein-like II"/>
    <property type="match status" value="1"/>
</dbReference>
<evidence type="ECO:0000256" key="2">
    <source>
        <dbReference type="SAM" id="SignalP"/>
    </source>
</evidence>
<dbReference type="PANTHER" id="PTHR30222">
    <property type="entry name" value="SPERMIDINE/PUTRESCINE-BINDING PERIPLASMIC PROTEIN"/>
    <property type="match status" value="1"/>
</dbReference>
<dbReference type="CDD" id="cd13589">
    <property type="entry name" value="PBP2_polyamine_RpCGA009"/>
    <property type="match status" value="1"/>
</dbReference>
<dbReference type="RefSeq" id="WP_117177718.1">
    <property type="nucleotide sequence ID" value="NZ_QFZK01000007.1"/>
</dbReference>
<evidence type="ECO:0000256" key="1">
    <source>
        <dbReference type="ARBA" id="ARBA00022729"/>
    </source>
</evidence>
<comment type="caution">
    <text evidence="3">The sequence shown here is derived from an EMBL/GenBank/DDBJ whole genome shotgun (WGS) entry which is preliminary data.</text>
</comment>
<accession>A0A3E1RAU7</accession>
<feature type="chain" id="PRO_5017552995" evidence="2">
    <location>
        <begin position="26"/>
        <end position="355"/>
    </location>
</feature>